<keyword evidence="1" id="KW-1133">Transmembrane helix</keyword>
<dbReference type="AlphaFoldDB" id="A0A1F5FJZ8"/>
<name>A0A1F5FJZ8_9BACT</name>
<feature type="transmembrane region" description="Helical" evidence="1">
    <location>
        <begin position="150"/>
        <end position="175"/>
    </location>
</feature>
<proteinExistence type="predicted"/>
<evidence type="ECO:0000313" key="3">
    <source>
        <dbReference type="Proteomes" id="UP000176682"/>
    </source>
</evidence>
<dbReference type="Proteomes" id="UP000176682">
    <property type="component" value="Unassembled WGS sequence"/>
</dbReference>
<feature type="transmembrane region" description="Helical" evidence="1">
    <location>
        <begin position="430"/>
        <end position="455"/>
    </location>
</feature>
<gene>
    <name evidence="2" type="ORF">A2368_04235</name>
</gene>
<feature type="transmembrane region" description="Helical" evidence="1">
    <location>
        <begin position="368"/>
        <end position="389"/>
    </location>
</feature>
<feature type="transmembrane region" description="Helical" evidence="1">
    <location>
        <begin position="122"/>
        <end position="141"/>
    </location>
</feature>
<feature type="transmembrane region" description="Helical" evidence="1">
    <location>
        <begin position="327"/>
        <end position="347"/>
    </location>
</feature>
<protein>
    <recommendedName>
        <fullName evidence="4">Amino acid permease/ SLC12A domain-containing protein</fullName>
    </recommendedName>
</protein>
<reference evidence="2 3" key="1">
    <citation type="journal article" date="2016" name="Nat. Commun.">
        <title>Thousands of microbial genomes shed light on interconnected biogeochemical processes in an aquifer system.</title>
        <authorList>
            <person name="Anantharaman K."/>
            <person name="Brown C.T."/>
            <person name="Hug L.A."/>
            <person name="Sharon I."/>
            <person name="Castelle C.J."/>
            <person name="Probst A.J."/>
            <person name="Thomas B.C."/>
            <person name="Singh A."/>
            <person name="Wilkins M.J."/>
            <person name="Karaoz U."/>
            <person name="Brodie E.L."/>
            <person name="Williams K.H."/>
            <person name="Hubbard S.S."/>
            <person name="Banfield J.F."/>
        </authorList>
    </citation>
    <scope>NUCLEOTIDE SEQUENCE [LARGE SCALE GENOMIC DNA]</scope>
</reference>
<comment type="caution">
    <text evidence="2">The sequence shown here is derived from an EMBL/GenBank/DDBJ whole genome shotgun (WGS) entry which is preliminary data.</text>
</comment>
<feature type="transmembrane region" description="Helical" evidence="1">
    <location>
        <begin position="395"/>
        <end position="418"/>
    </location>
</feature>
<dbReference type="NCBIfam" id="NF037982">
    <property type="entry name" value="Nramp_1"/>
    <property type="match status" value="1"/>
</dbReference>
<evidence type="ECO:0000313" key="2">
    <source>
        <dbReference type="EMBL" id="OGD79946.1"/>
    </source>
</evidence>
<accession>A0A1F5FJZ8</accession>
<evidence type="ECO:0008006" key="4">
    <source>
        <dbReference type="Google" id="ProtNLM"/>
    </source>
</evidence>
<dbReference type="EMBL" id="MFAM01000004">
    <property type="protein sequence ID" value="OGD79946.1"/>
    <property type="molecule type" value="Genomic_DNA"/>
</dbReference>
<keyword evidence="1" id="KW-0472">Membrane</keyword>
<keyword evidence="1" id="KW-0812">Transmembrane</keyword>
<evidence type="ECO:0000256" key="1">
    <source>
        <dbReference type="SAM" id="Phobius"/>
    </source>
</evidence>
<sequence>MTQNLPPAPPLRKLIGPSFILLGLGLGSGEVILWPYMTANYGLGLVWAALIGITMQFFINMEVTRYTLIFGESVFVGFSRLLRFLPLWFIISTLLGFGWPGIGLTGAHLLSRGLSLPAPQLTAIAIFILIGLVLTLGRVLYTTVETTQKIIIGIGIPFLILLTLYFIQLPALVSLFQGFVGIGDGFQFVPKNLDLLTFLGALAYAGAGGNLNLAQSFYVRDKGYGMGHYSDRIKSLITNKSATTIRLEGTTFPDTPQNLKNFRLWWRRVNLEHMLVFWFLGLLTMTLLMLLSYLTAFHQAGNATGINFLFNQSRAIGQALHPLTGNLFLIITGLMLTATQFTVLDSTSRIITENLLLLKHKSHARVGLYYYATLWLQIIFCIIIVSVGYSQPKDLITLGAVINGFTMFSYIAILIYLNNHAPKKPYRPSLIRNLILTFTFLFFGFFCLLTILQIFH</sequence>
<feature type="transmembrane region" description="Helical" evidence="1">
    <location>
        <begin position="195"/>
        <end position="214"/>
    </location>
</feature>
<feature type="transmembrane region" description="Helical" evidence="1">
    <location>
        <begin position="275"/>
        <end position="294"/>
    </location>
</feature>
<feature type="transmembrane region" description="Helical" evidence="1">
    <location>
        <begin position="81"/>
        <end position="102"/>
    </location>
</feature>
<organism evidence="2 3">
    <name type="scientific">Candidatus Collierbacteria bacterium RIFOXYB1_FULL_49_13</name>
    <dbReference type="NCBI Taxonomy" id="1817728"/>
    <lineage>
        <taxon>Bacteria</taxon>
        <taxon>Candidatus Collieribacteriota</taxon>
    </lineage>
</organism>
<feature type="transmembrane region" description="Helical" evidence="1">
    <location>
        <begin position="39"/>
        <end position="60"/>
    </location>
</feature>